<dbReference type="OrthoDB" id="9782542at2"/>
<dbReference type="Gene3D" id="3.40.630.190">
    <property type="entry name" value="LCP protein"/>
    <property type="match status" value="1"/>
</dbReference>
<dbReference type="Proteomes" id="UP000005481">
    <property type="component" value="Unassembled WGS sequence"/>
</dbReference>
<evidence type="ECO:0000256" key="2">
    <source>
        <dbReference type="SAM" id="MobiDB-lite"/>
    </source>
</evidence>
<feature type="compositionally biased region" description="Basic residues" evidence="2">
    <location>
        <begin position="1"/>
        <end position="19"/>
    </location>
</feature>
<feature type="transmembrane region" description="Helical" evidence="3">
    <location>
        <begin position="29"/>
        <end position="47"/>
    </location>
</feature>
<evidence type="ECO:0000259" key="4">
    <source>
        <dbReference type="Pfam" id="PF03816"/>
    </source>
</evidence>
<dbReference type="RefSeq" id="WP_006790169.1">
    <property type="nucleotide sequence ID" value="NZ_JH417588.1"/>
</dbReference>
<dbReference type="Pfam" id="PF03816">
    <property type="entry name" value="LytR_cpsA_psr"/>
    <property type="match status" value="1"/>
</dbReference>
<sequence length="368" mass="40952">MKRENKRRPTGRKRNHSGIHKSGSTVRRILILVSVVLLASVAVFTWHSRDAGNPSPTGGDSFSQVSADVPVYMLVVGVDEENPQQCNFIGVAAVNKEKKHIDIIMLPDNTKIEGRREKGPQTLASVYSEGGIVLVQAVVEDMFHVPVTGYAVFKEDAFMKLMDMNDGMNMYVEKNMYHADSSGTADINIFQGYQHLDSREALGYMRYLDSNGTLSRTQRQLRFVKLFLTARLKHFGIVNAVEAYRFWNNVTSNVSAKDMARLVYAFGGADSKDISFYILPGESSQLHDDKALADSDYWVYDPIEVQKVIGLTNNALAADVAAVPERPEPADDKSGRKGERKDTAKDDIKDGKKKDTDTHADGNKVNKQ</sequence>
<keyword evidence="3" id="KW-0472">Membrane</keyword>
<dbReference type="HOGENOM" id="CLU_016455_5_3_9"/>
<dbReference type="eggNOG" id="COG1316">
    <property type="taxonomic scope" value="Bacteria"/>
</dbReference>
<keyword evidence="3" id="KW-1133">Transmembrane helix</keyword>
<feature type="region of interest" description="Disordered" evidence="2">
    <location>
        <begin position="321"/>
        <end position="368"/>
    </location>
</feature>
<feature type="domain" description="Cell envelope-related transcriptional attenuator" evidence="4">
    <location>
        <begin position="91"/>
        <end position="226"/>
    </location>
</feature>
<comment type="similarity">
    <text evidence="1">Belongs to the LytR/CpsA/Psr (LCP) family.</text>
</comment>
<dbReference type="InterPro" id="IPR050922">
    <property type="entry name" value="LytR/CpsA/Psr_CW_biosynth"/>
</dbReference>
<evidence type="ECO:0000256" key="3">
    <source>
        <dbReference type="SAM" id="Phobius"/>
    </source>
</evidence>
<keyword evidence="3" id="KW-0812">Transmembrane</keyword>
<reference evidence="5 6" key="1">
    <citation type="submission" date="2011-08" db="EMBL/GenBank/DDBJ databases">
        <authorList>
            <person name="Weinstock G."/>
            <person name="Sodergren E."/>
            <person name="Clifton S."/>
            <person name="Fulton L."/>
            <person name="Fulton B."/>
            <person name="Courtney L."/>
            <person name="Fronick C."/>
            <person name="Harrison M."/>
            <person name="Strong C."/>
            <person name="Farmer C."/>
            <person name="Delahaunty K."/>
            <person name="Markovic C."/>
            <person name="Hall O."/>
            <person name="Minx P."/>
            <person name="Tomlinson C."/>
            <person name="Mitreva M."/>
            <person name="Hou S."/>
            <person name="Chen J."/>
            <person name="Wollam A."/>
            <person name="Pepin K.H."/>
            <person name="Johnson M."/>
            <person name="Bhonagiri V."/>
            <person name="Zhang X."/>
            <person name="Suruliraj S."/>
            <person name="Warren W."/>
            <person name="Chinwalla A."/>
            <person name="Mardis E.R."/>
            <person name="Wilson R.K."/>
        </authorList>
    </citation>
    <scope>NUCLEOTIDE SEQUENCE [LARGE SCALE GENOMIC DNA]</scope>
    <source>
        <strain evidence="5 6">F0357</strain>
    </source>
</reference>
<dbReference type="PANTHER" id="PTHR33392">
    <property type="entry name" value="POLYISOPRENYL-TEICHOIC ACID--PEPTIDOGLYCAN TEICHOIC ACID TRANSFERASE TAGU"/>
    <property type="match status" value="1"/>
</dbReference>
<feature type="region of interest" description="Disordered" evidence="2">
    <location>
        <begin position="1"/>
        <end position="20"/>
    </location>
</feature>
<keyword evidence="6" id="KW-1185">Reference proteome</keyword>
<name>G9YHQ9_9FIRM</name>
<feature type="compositionally biased region" description="Basic and acidic residues" evidence="2">
    <location>
        <begin position="325"/>
        <end position="368"/>
    </location>
</feature>
<dbReference type="STRING" id="861450.HMPREF0080_01193"/>
<dbReference type="PANTHER" id="PTHR33392:SF6">
    <property type="entry name" value="POLYISOPRENYL-TEICHOIC ACID--PEPTIDOGLYCAN TEICHOIC ACID TRANSFERASE TAGU"/>
    <property type="match status" value="1"/>
</dbReference>
<proteinExistence type="inferred from homology"/>
<evidence type="ECO:0000313" key="6">
    <source>
        <dbReference type="Proteomes" id="UP000005481"/>
    </source>
</evidence>
<evidence type="ECO:0000256" key="1">
    <source>
        <dbReference type="ARBA" id="ARBA00006068"/>
    </source>
</evidence>
<gene>
    <name evidence="5" type="ORF">HMPREF0080_01193</name>
</gene>
<comment type="caution">
    <text evidence="5">The sequence shown here is derived from an EMBL/GenBank/DDBJ whole genome shotgun (WGS) entry which is preliminary data.</text>
</comment>
<organism evidence="5 6">
    <name type="scientific">Anaeroglobus geminatus F0357</name>
    <dbReference type="NCBI Taxonomy" id="861450"/>
    <lineage>
        <taxon>Bacteria</taxon>
        <taxon>Bacillati</taxon>
        <taxon>Bacillota</taxon>
        <taxon>Negativicutes</taxon>
        <taxon>Veillonellales</taxon>
        <taxon>Veillonellaceae</taxon>
        <taxon>Anaeroglobus</taxon>
    </lineage>
</organism>
<evidence type="ECO:0000313" key="5">
    <source>
        <dbReference type="EMBL" id="EHM40615.1"/>
    </source>
</evidence>
<dbReference type="InterPro" id="IPR004474">
    <property type="entry name" value="LytR_CpsA_psr"/>
</dbReference>
<accession>G9YHQ9</accession>
<dbReference type="EMBL" id="AGCJ01000044">
    <property type="protein sequence ID" value="EHM40615.1"/>
    <property type="molecule type" value="Genomic_DNA"/>
</dbReference>
<protein>
    <submittedName>
        <fullName evidence="5">Cell envelope-like function transcriptional attenuator common domain protein</fullName>
    </submittedName>
</protein>
<dbReference type="PATRIC" id="fig|861450.3.peg.1111"/>
<dbReference type="AlphaFoldDB" id="G9YHQ9"/>